<keyword evidence="6 9" id="KW-0238">DNA-binding</keyword>
<dbReference type="SUPFAM" id="SSF57667">
    <property type="entry name" value="beta-beta-alpha zinc fingers"/>
    <property type="match status" value="1"/>
</dbReference>
<keyword evidence="7 9" id="KW-0539">Nucleus</keyword>
<dbReference type="InterPro" id="IPR036236">
    <property type="entry name" value="Znf_C2H2_sf"/>
</dbReference>
<dbReference type="InterPro" id="IPR051574">
    <property type="entry name" value="ZnF_E-box_Homeobox"/>
</dbReference>
<evidence type="ECO:0000256" key="4">
    <source>
        <dbReference type="ARBA" id="ARBA00022771"/>
    </source>
</evidence>
<feature type="domain" description="C2H2-type" evidence="11">
    <location>
        <begin position="625"/>
        <end position="652"/>
    </location>
</feature>
<evidence type="ECO:0000259" key="11">
    <source>
        <dbReference type="PROSITE" id="PS50157"/>
    </source>
</evidence>
<evidence type="ECO:0000256" key="9">
    <source>
        <dbReference type="RuleBase" id="RU000682"/>
    </source>
</evidence>
<protein>
    <submittedName>
        <fullName evidence="13">Zinc finger E-box-binding homeobox 2-like</fullName>
    </submittedName>
</protein>
<feature type="compositionally biased region" description="Polar residues" evidence="10">
    <location>
        <begin position="590"/>
        <end position="600"/>
    </location>
</feature>
<dbReference type="PANTHER" id="PTHR24391">
    <property type="entry name" value="HISTONE H4 TRANSCRIPTION FACTOR-RELATED"/>
    <property type="match status" value="1"/>
</dbReference>
<feature type="region of interest" description="Disordered" evidence="10">
    <location>
        <begin position="523"/>
        <end position="605"/>
    </location>
</feature>
<organism evidence="12 13">
    <name type="scientific">Limulus polyphemus</name>
    <name type="common">Atlantic horseshoe crab</name>
    <dbReference type="NCBI Taxonomy" id="6850"/>
    <lineage>
        <taxon>Eukaryota</taxon>
        <taxon>Metazoa</taxon>
        <taxon>Ecdysozoa</taxon>
        <taxon>Arthropoda</taxon>
        <taxon>Chelicerata</taxon>
        <taxon>Merostomata</taxon>
        <taxon>Xiphosura</taxon>
        <taxon>Limulidae</taxon>
        <taxon>Limulus</taxon>
    </lineage>
</organism>
<keyword evidence="9" id="KW-0371">Homeobox</keyword>
<feature type="compositionally biased region" description="Polar residues" evidence="10">
    <location>
        <begin position="570"/>
        <end position="581"/>
    </location>
</feature>
<sequence>MAVSSEYLHPTRNSNIPGNCSPVSTFSSNQNIASTPKSSLAALLATFSKTPKTHREFVARENNYNKETVNTSSSEAFSADGDLIAVKKILAIVDETVSKQPRSSDSRNGQSRLLSELLSGPSSVSPLNIPLISGNKTEPNPDDRRIYPLNEERFVHTMNFDRHIQSLKMATDEKLLENTSLKNSNFEYVNNLDSPIIQYPSTTNQNKDTSYSYLEISLRNEGENPKGSYLKDVRNTIVHNTPSGNRLQLLEAFRDRNPSPTKYEVTKMAREIGCSSRMVQMWFQVSKNENFPPDTIVQSPNKTYAKTGSPISHEVQPHYGGHVLNIPRYEPPSLLKFPTWSSFHSEYEGELVSDRAIAPSAHCQDRKVSPIFSQDGAEEYKMLNNKLVFSDNDLPLDLSLKKEQKNYFYENNETPYKVPTYEVMNLSQKSSRGTATSKESTGQCPSLEGPFGKAPVFKRSCENQDPVFRVLTKDRSTGSVVYNDAVISDHYCSLPGGSLLIDHSNSTSPQQDSPITSVIMDSRSLSPASGSSLESESEGPQSSPAQSSQKGGYSPASSPAQSSQKGGYSPMSSPAQSSQKGGYSPETFDQKNCSSNSNDSWKMAKSKKFRKKVRLLLLKYCLRPYQCDECSKAFKHKHHLTEHKRLHSGEKPFQCRKCLKRFSHSGSYSQHMNHRFNYCKPCLQPAHEPSV</sequence>
<keyword evidence="3" id="KW-0677">Repeat</keyword>
<evidence type="ECO:0000313" key="13">
    <source>
        <dbReference type="RefSeq" id="XP_022258024.1"/>
    </source>
</evidence>
<evidence type="ECO:0000256" key="6">
    <source>
        <dbReference type="ARBA" id="ARBA00023125"/>
    </source>
</evidence>
<dbReference type="GeneID" id="111089560"/>
<evidence type="ECO:0000256" key="5">
    <source>
        <dbReference type="ARBA" id="ARBA00022833"/>
    </source>
</evidence>
<evidence type="ECO:0000256" key="8">
    <source>
        <dbReference type="PROSITE-ProRule" id="PRU00042"/>
    </source>
</evidence>
<feature type="compositionally biased region" description="Low complexity" evidence="10">
    <location>
        <begin position="524"/>
        <end position="564"/>
    </location>
</feature>
<reference evidence="13" key="1">
    <citation type="submission" date="2025-08" db="UniProtKB">
        <authorList>
            <consortium name="RefSeq"/>
        </authorList>
    </citation>
    <scope>IDENTIFICATION</scope>
    <source>
        <tissue evidence="13">Muscle</tissue>
    </source>
</reference>
<dbReference type="PANTHER" id="PTHR24391:SF27">
    <property type="entry name" value="ZINC FINGER PROTEIN 1"/>
    <property type="match status" value="1"/>
</dbReference>
<dbReference type="InterPro" id="IPR013087">
    <property type="entry name" value="Znf_C2H2_type"/>
</dbReference>
<comment type="subcellular location">
    <subcellularLocation>
        <location evidence="1 9">Nucleus</location>
    </subcellularLocation>
</comment>
<dbReference type="CDD" id="cd00086">
    <property type="entry name" value="homeodomain"/>
    <property type="match status" value="1"/>
</dbReference>
<evidence type="ECO:0000313" key="12">
    <source>
        <dbReference type="Proteomes" id="UP000694941"/>
    </source>
</evidence>
<name>A0ABM1TQ68_LIMPO</name>
<gene>
    <name evidence="13" type="primary">LOC111089560</name>
</gene>
<dbReference type="Pfam" id="PF00046">
    <property type="entry name" value="Homeodomain"/>
    <property type="match status" value="1"/>
</dbReference>
<evidence type="ECO:0000256" key="2">
    <source>
        <dbReference type="ARBA" id="ARBA00022723"/>
    </source>
</evidence>
<keyword evidence="2" id="KW-0479">Metal-binding</keyword>
<dbReference type="InterPro" id="IPR001356">
    <property type="entry name" value="HD"/>
</dbReference>
<dbReference type="Gene3D" id="3.30.160.60">
    <property type="entry name" value="Classic Zinc Finger"/>
    <property type="match status" value="2"/>
</dbReference>
<evidence type="ECO:0000256" key="10">
    <source>
        <dbReference type="SAM" id="MobiDB-lite"/>
    </source>
</evidence>
<keyword evidence="12" id="KW-1185">Reference proteome</keyword>
<evidence type="ECO:0000256" key="1">
    <source>
        <dbReference type="ARBA" id="ARBA00004123"/>
    </source>
</evidence>
<dbReference type="InterPro" id="IPR009057">
    <property type="entry name" value="Homeodomain-like_sf"/>
</dbReference>
<dbReference type="PROSITE" id="PS00028">
    <property type="entry name" value="ZINC_FINGER_C2H2_1"/>
    <property type="match status" value="1"/>
</dbReference>
<keyword evidence="5" id="KW-0862">Zinc</keyword>
<dbReference type="Proteomes" id="UP000694941">
    <property type="component" value="Unplaced"/>
</dbReference>
<dbReference type="SUPFAM" id="SSF46689">
    <property type="entry name" value="Homeodomain-like"/>
    <property type="match status" value="1"/>
</dbReference>
<keyword evidence="4 8" id="KW-0863">Zinc-finger</keyword>
<feature type="compositionally biased region" description="Polar residues" evidence="10">
    <location>
        <begin position="428"/>
        <end position="444"/>
    </location>
</feature>
<proteinExistence type="predicted"/>
<evidence type="ECO:0000256" key="3">
    <source>
        <dbReference type="ARBA" id="ARBA00022737"/>
    </source>
</evidence>
<evidence type="ECO:0000256" key="7">
    <source>
        <dbReference type="ARBA" id="ARBA00023242"/>
    </source>
</evidence>
<feature type="domain" description="C2H2-type" evidence="11">
    <location>
        <begin position="653"/>
        <end position="681"/>
    </location>
</feature>
<accession>A0ABM1TQ68</accession>
<dbReference type="Gene3D" id="1.10.10.60">
    <property type="entry name" value="Homeodomain-like"/>
    <property type="match status" value="1"/>
</dbReference>
<dbReference type="PROSITE" id="PS50157">
    <property type="entry name" value="ZINC_FINGER_C2H2_2"/>
    <property type="match status" value="2"/>
</dbReference>
<dbReference type="SMART" id="SM00355">
    <property type="entry name" value="ZnF_C2H2"/>
    <property type="match status" value="2"/>
</dbReference>
<feature type="region of interest" description="Disordered" evidence="10">
    <location>
        <begin position="428"/>
        <end position="449"/>
    </location>
</feature>
<dbReference type="RefSeq" id="XP_022258024.1">
    <property type="nucleotide sequence ID" value="XM_022402316.1"/>
</dbReference>